<dbReference type="GO" id="GO:0005634">
    <property type="term" value="C:nucleus"/>
    <property type="evidence" value="ECO:0007669"/>
    <property type="project" value="TreeGrafter"/>
</dbReference>
<keyword evidence="3" id="KW-1185">Reference proteome</keyword>
<dbReference type="SMART" id="SM00450">
    <property type="entry name" value="RHOD"/>
    <property type="match status" value="1"/>
</dbReference>
<dbReference type="STRING" id="1157962.A0A250XBF1"/>
<dbReference type="InterPro" id="IPR036873">
    <property type="entry name" value="Rhodanese-like_dom_sf"/>
</dbReference>
<evidence type="ECO:0000313" key="2">
    <source>
        <dbReference type="EMBL" id="GAX80386.1"/>
    </source>
</evidence>
<name>A0A250XBF1_9CHLO</name>
<gene>
    <name evidence="2" type="ORF">CEUSTIGMA_g7825.t1</name>
</gene>
<organism evidence="2 3">
    <name type="scientific">Chlamydomonas eustigma</name>
    <dbReference type="NCBI Taxonomy" id="1157962"/>
    <lineage>
        <taxon>Eukaryota</taxon>
        <taxon>Viridiplantae</taxon>
        <taxon>Chlorophyta</taxon>
        <taxon>core chlorophytes</taxon>
        <taxon>Chlorophyceae</taxon>
        <taxon>CS clade</taxon>
        <taxon>Chlamydomonadales</taxon>
        <taxon>Chlamydomonadaceae</taxon>
        <taxon>Chlamydomonas</taxon>
    </lineage>
</organism>
<comment type="caution">
    <text evidence="2">The sequence shown here is derived from an EMBL/GenBank/DDBJ whole genome shotgun (WGS) entry which is preliminary data.</text>
</comment>
<feature type="domain" description="Rhodanese" evidence="1">
    <location>
        <begin position="21"/>
        <end position="126"/>
    </location>
</feature>
<dbReference type="EMBL" id="BEGY01000051">
    <property type="protein sequence ID" value="GAX80386.1"/>
    <property type="molecule type" value="Genomic_DNA"/>
</dbReference>
<reference evidence="2 3" key="1">
    <citation type="submission" date="2017-08" db="EMBL/GenBank/DDBJ databases">
        <title>Acidophilic green algal genome provides insights into adaptation to an acidic environment.</title>
        <authorList>
            <person name="Hirooka S."/>
            <person name="Hirose Y."/>
            <person name="Kanesaki Y."/>
            <person name="Higuchi S."/>
            <person name="Fujiwara T."/>
            <person name="Onuma R."/>
            <person name="Era A."/>
            <person name="Ohbayashi R."/>
            <person name="Uzuka A."/>
            <person name="Nozaki H."/>
            <person name="Yoshikawa H."/>
            <person name="Miyagishima S.Y."/>
        </authorList>
    </citation>
    <scope>NUCLEOTIDE SEQUENCE [LARGE SCALE GENOMIC DNA]</scope>
    <source>
        <strain evidence="2 3">NIES-2499</strain>
    </source>
</reference>
<dbReference type="PANTHER" id="PTHR10828">
    <property type="entry name" value="M-PHASE INDUCER PHOSPHATASE DUAL SPECIFICITY PHOSPHATASE CDC25"/>
    <property type="match status" value="1"/>
</dbReference>
<accession>A0A250XBF1</accession>
<dbReference type="SUPFAM" id="SSF52821">
    <property type="entry name" value="Rhodanese/Cell cycle control phosphatase"/>
    <property type="match status" value="1"/>
</dbReference>
<dbReference type="Proteomes" id="UP000232323">
    <property type="component" value="Unassembled WGS sequence"/>
</dbReference>
<evidence type="ECO:0000313" key="3">
    <source>
        <dbReference type="Proteomes" id="UP000232323"/>
    </source>
</evidence>
<dbReference type="Pfam" id="PF00581">
    <property type="entry name" value="Rhodanese"/>
    <property type="match status" value="1"/>
</dbReference>
<dbReference type="OrthoDB" id="102559at2759"/>
<protein>
    <recommendedName>
        <fullName evidence="1">Rhodanese domain-containing protein</fullName>
    </recommendedName>
</protein>
<sequence>MSGVISYIEPQQLAEFLRNQEKQHTLVVDVRGEDFQGGHIKGATNIDSQGFSQDVAVDTFIDQYLTSSGTVKRVVFHCMFSQQRGPRCANRVAKRLQERSQTESAQLLVLRGGFVQFVRMYGAEHDLVEDVDMAVWG</sequence>
<dbReference type="Gene3D" id="3.40.250.10">
    <property type="entry name" value="Rhodanese-like domain"/>
    <property type="match status" value="1"/>
</dbReference>
<proteinExistence type="predicted"/>
<evidence type="ECO:0000259" key="1">
    <source>
        <dbReference type="PROSITE" id="PS50206"/>
    </source>
</evidence>
<dbReference type="InterPro" id="IPR001763">
    <property type="entry name" value="Rhodanese-like_dom"/>
</dbReference>
<dbReference type="GO" id="GO:0005737">
    <property type="term" value="C:cytoplasm"/>
    <property type="evidence" value="ECO:0007669"/>
    <property type="project" value="TreeGrafter"/>
</dbReference>
<dbReference type="PANTHER" id="PTHR10828:SF38">
    <property type="entry name" value="ARSENICAL-RESISTANCE PROTEIN 2-RELATED"/>
    <property type="match status" value="1"/>
</dbReference>
<dbReference type="GO" id="GO:0004725">
    <property type="term" value="F:protein tyrosine phosphatase activity"/>
    <property type="evidence" value="ECO:0007669"/>
    <property type="project" value="TreeGrafter"/>
</dbReference>
<dbReference type="PROSITE" id="PS50206">
    <property type="entry name" value="RHODANESE_3"/>
    <property type="match status" value="1"/>
</dbReference>
<dbReference type="AlphaFoldDB" id="A0A250XBF1"/>